<keyword evidence="2" id="KW-0378">Hydrolase</keyword>
<evidence type="ECO:0000259" key="1">
    <source>
        <dbReference type="PROSITE" id="PS50035"/>
    </source>
</evidence>
<keyword evidence="2" id="KW-0540">Nuclease</keyword>
<keyword evidence="2" id="KW-0255">Endonuclease</keyword>
<reference evidence="2 3" key="1">
    <citation type="submission" date="2017-02" db="EMBL/GenBank/DDBJ databases">
        <title>Whole genome sequencing of Metallibacterium scheffleri DSM 24874 (T).</title>
        <authorList>
            <person name="Kumar S."/>
            <person name="Patil P."/>
            <person name="Patil P.B."/>
        </authorList>
    </citation>
    <scope>NUCLEOTIDE SEQUENCE [LARGE SCALE GENOMIC DNA]</scope>
    <source>
        <strain evidence="2 3">DSM 24874</strain>
    </source>
</reference>
<feature type="domain" description="PLD phosphodiesterase" evidence="1">
    <location>
        <begin position="92"/>
        <end position="122"/>
    </location>
</feature>
<dbReference type="GO" id="GO:0006793">
    <property type="term" value="P:phosphorus metabolic process"/>
    <property type="evidence" value="ECO:0007669"/>
    <property type="project" value="UniProtKB-ARBA"/>
</dbReference>
<dbReference type="OrthoDB" id="6190762at2"/>
<comment type="caution">
    <text evidence="2">The sequence shown here is derived from an EMBL/GenBank/DDBJ whole genome shotgun (WGS) entry which is preliminary data.</text>
</comment>
<organism evidence="2 3">
    <name type="scientific">Metallibacterium scheffleri</name>
    <dbReference type="NCBI Taxonomy" id="993689"/>
    <lineage>
        <taxon>Bacteria</taxon>
        <taxon>Pseudomonadati</taxon>
        <taxon>Pseudomonadota</taxon>
        <taxon>Gammaproteobacteria</taxon>
        <taxon>Lysobacterales</taxon>
        <taxon>Rhodanobacteraceae</taxon>
        <taxon>Metallibacterium</taxon>
    </lineage>
</organism>
<proteinExistence type="predicted"/>
<dbReference type="RefSeq" id="WP_081128210.1">
    <property type="nucleotide sequence ID" value="NZ_LDOS01000002.1"/>
</dbReference>
<name>A0A4S3KEY8_9GAMM</name>
<dbReference type="Pfam" id="PF13091">
    <property type="entry name" value="PLDc_2"/>
    <property type="match status" value="1"/>
</dbReference>
<dbReference type="InterPro" id="IPR001736">
    <property type="entry name" value="PLipase_D/transphosphatidylase"/>
</dbReference>
<dbReference type="AlphaFoldDB" id="A0A4S3KEY8"/>
<keyword evidence="3" id="KW-1185">Reference proteome</keyword>
<dbReference type="CDD" id="cd09117">
    <property type="entry name" value="PLDc_Bfil_DEXD_like"/>
    <property type="match status" value="1"/>
</dbReference>
<dbReference type="SUPFAM" id="SSF56024">
    <property type="entry name" value="Phospholipase D/nuclease"/>
    <property type="match status" value="1"/>
</dbReference>
<gene>
    <name evidence="2" type="ORF">B1806_15235</name>
</gene>
<dbReference type="PROSITE" id="PS50035">
    <property type="entry name" value="PLD"/>
    <property type="match status" value="1"/>
</dbReference>
<dbReference type="EMBL" id="MWQO01000063">
    <property type="protein sequence ID" value="THD07133.1"/>
    <property type="molecule type" value="Genomic_DNA"/>
</dbReference>
<accession>A0A4S3KEY8</accession>
<dbReference type="Proteomes" id="UP000307749">
    <property type="component" value="Unassembled WGS sequence"/>
</dbReference>
<protein>
    <submittedName>
        <fullName evidence="2">NgoFVII family restriction endonuclease</fullName>
    </submittedName>
</protein>
<dbReference type="Gene3D" id="3.30.870.10">
    <property type="entry name" value="Endonuclease Chain A"/>
    <property type="match status" value="1"/>
</dbReference>
<evidence type="ECO:0000313" key="2">
    <source>
        <dbReference type="EMBL" id="THD07133.1"/>
    </source>
</evidence>
<sequence length="392" mass="44579">MNVELLVNSVGHEHADVVIDLLKRADRMHCMVAFAKKSAPYMLDTLKDRLKKGLIARMAIGLDFHLTEPKLLRELFELGLHYKDFELFLNDTVETFHPKIYAFEGKKWKVVLIGSANLTNGGFSLNYEASALINDVNGSVTNSIKDYFDELVNEKVLIKAKAGRIDEYEREYGVNDFLRNTQKPRADKLLRDMKKSRYGLLGEMLKVMKDDESDEGFLANQIRRNKDLFDVAQELRGLASGEITEKNFLQRYEALIRHFHSSGLDRGKTKVANHAKLFLVAIAEVMAKRSSSPIEAFNVLHKHFQEIPGAGINLLTEILHAIDNSAFAVMNQNAVSGMQRAGIYDYPSHPSKKNVNGDAYARYCQQAHGIRNELGLENFTELDALFNYAYWR</sequence>
<dbReference type="InterPro" id="IPR025202">
    <property type="entry name" value="PLD-like_dom"/>
</dbReference>
<dbReference type="GO" id="GO:0004519">
    <property type="term" value="F:endonuclease activity"/>
    <property type="evidence" value="ECO:0007669"/>
    <property type="project" value="UniProtKB-KW"/>
</dbReference>
<evidence type="ECO:0000313" key="3">
    <source>
        <dbReference type="Proteomes" id="UP000307749"/>
    </source>
</evidence>